<sequence>MSTYLGVGLLKLTINVTSRAVTYPFSHGKLLTTRFNYRHKEKCHVFQWNRTIFKLIQDIIRKTAPPPCGHGFQSTRTIFALIQDIFETHVLNKFHVDWAKNVTSRVLTRKQGMPLEAIFYNNIIRTIVLTKFHEDWTINETSRVFTRKTVPHPGGYFHEDWTINVAF</sequence>
<reference evidence="1" key="2">
    <citation type="submission" date="2020-11" db="EMBL/GenBank/DDBJ databases">
        <authorList>
            <person name="McCartney M.A."/>
            <person name="Auch B."/>
            <person name="Kono T."/>
            <person name="Mallez S."/>
            <person name="Becker A."/>
            <person name="Gohl D.M."/>
            <person name="Silverstein K.A.T."/>
            <person name="Koren S."/>
            <person name="Bechman K.B."/>
            <person name="Herman A."/>
            <person name="Abrahante J.E."/>
            <person name="Garbe J."/>
        </authorList>
    </citation>
    <scope>NUCLEOTIDE SEQUENCE</scope>
    <source>
        <strain evidence="1">Duluth1</strain>
        <tissue evidence="1">Whole animal</tissue>
    </source>
</reference>
<dbReference type="EMBL" id="JAIWYP010000005">
    <property type="protein sequence ID" value="KAH3828958.1"/>
    <property type="molecule type" value="Genomic_DNA"/>
</dbReference>
<dbReference type="AlphaFoldDB" id="A0A9D4H7L7"/>
<organism evidence="1 2">
    <name type="scientific">Dreissena polymorpha</name>
    <name type="common">Zebra mussel</name>
    <name type="synonym">Mytilus polymorpha</name>
    <dbReference type="NCBI Taxonomy" id="45954"/>
    <lineage>
        <taxon>Eukaryota</taxon>
        <taxon>Metazoa</taxon>
        <taxon>Spiralia</taxon>
        <taxon>Lophotrochozoa</taxon>
        <taxon>Mollusca</taxon>
        <taxon>Bivalvia</taxon>
        <taxon>Autobranchia</taxon>
        <taxon>Heteroconchia</taxon>
        <taxon>Euheterodonta</taxon>
        <taxon>Imparidentia</taxon>
        <taxon>Neoheterodontei</taxon>
        <taxon>Myida</taxon>
        <taxon>Dreissenoidea</taxon>
        <taxon>Dreissenidae</taxon>
        <taxon>Dreissena</taxon>
    </lineage>
</organism>
<proteinExistence type="predicted"/>
<comment type="caution">
    <text evidence="1">The sequence shown here is derived from an EMBL/GenBank/DDBJ whole genome shotgun (WGS) entry which is preliminary data.</text>
</comment>
<gene>
    <name evidence="1" type="ORF">DPMN_130946</name>
</gene>
<evidence type="ECO:0000313" key="2">
    <source>
        <dbReference type="Proteomes" id="UP000828390"/>
    </source>
</evidence>
<keyword evidence="2" id="KW-1185">Reference proteome</keyword>
<protein>
    <submittedName>
        <fullName evidence="1">Uncharacterized protein</fullName>
    </submittedName>
</protein>
<reference evidence="1" key="1">
    <citation type="journal article" date="2019" name="bioRxiv">
        <title>The Genome of the Zebra Mussel, Dreissena polymorpha: A Resource for Invasive Species Research.</title>
        <authorList>
            <person name="McCartney M.A."/>
            <person name="Auch B."/>
            <person name="Kono T."/>
            <person name="Mallez S."/>
            <person name="Zhang Y."/>
            <person name="Obille A."/>
            <person name="Becker A."/>
            <person name="Abrahante J.E."/>
            <person name="Garbe J."/>
            <person name="Badalamenti J.P."/>
            <person name="Herman A."/>
            <person name="Mangelson H."/>
            <person name="Liachko I."/>
            <person name="Sullivan S."/>
            <person name="Sone E.D."/>
            <person name="Koren S."/>
            <person name="Silverstein K.A.T."/>
            <person name="Beckman K.B."/>
            <person name="Gohl D.M."/>
        </authorList>
    </citation>
    <scope>NUCLEOTIDE SEQUENCE</scope>
    <source>
        <strain evidence="1">Duluth1</strain>
        <tissue evidence="1">Whole animal</tissue>
    </source>
</reference>
<name>A0A9D4H7L7_DREPO</name>
<dbReference type="Proteomes" id="UP000828390">
    <property type="component" value="Unassembled WGS sequence"/>
</dbReference>
<evidence type="ECO:0000313" key="1">
    <source>
        <dbReference type="EMBL" id="KAH3828958.1"/>
    </source>
</evidence>
<accession>A0A9D4H7L7</accession>